<feature type="active site" evidence="7">
    <location>
        <position position="85"/>
    </location>
</feature>
<dbReference type="InterPro" id="IPR036286">
    <property type="entry name" value="LexA/Signal_pep-like_sf"/>
</dbReference>
<dbReference type="InterPro" id="IPR019756">
    <property type="entry name" value="Pept_S26A_signal_pept_1_Ser-AS"/>
</dbReference>
<dbReference type="PROSITE" id="PS00761">
    <property type="entry name" value="SPASE_I_3"/>
    <property type="match status" value="1"/>
</dbReference>
<keyword evidence="6 8" id="KW-0378">Hydrolase</keyword>
<dbReference type="Pfam" id="PF10502">
    <property type="entry name" value="Peptidase_S26"/>
    <property type="match status" value="1"/>
</dbReference>
<dbReference type="GO" id="GO:0006465">
    <property type="term" value="P:signal peptide processing"/>
    <property type="evidence" value="ECO:0007669"/>
    <property type="project" value="InterPro"/>
</dbReference>
<dbReference type="GO" id="GO:0009003">
    <property type="term" value="F:signal peptidase activity"/>
    <property type="evidence" value="ECO:0007669"/>
    <property type="project" value="UniProtKB-EC"/>
</dbReference>
<comment type="similarity">
    <text evidence="3 8">Belongs to the peptidase S26 family.</text>
</comment>
<dbReference type="Proteomes" id="UP000886751">
    <property type="component" value="Unassembled WGS sequence"/>
</dbReference>
<dbReference type="InterPro" id="IPR019758">
    <property type="entry name" value="Pept_S26A_signal_pept_1_CS"/>
</dbReference>
<dbReference type="SUPFAM" id="SSF51306">
    <property type="entry name" value="LexA/Signal peptidase"/>
    <property type="match status" value="1"/>
</dbReference>
<keyword evidence="8" id="KW-0812">Transmembrane</keyword>
<reference evidence="10" key="1">
    <citation type="journal article" date="2021" name="PeerJ">
        <title>Extensive microbial diversity within the chicken gut microbiome revealed by metagenomics and culture.</title>
        <authorList>
            <person name="Gilroy R."/>
            <person name="Ravi A."/>
            <person name="Getino M."/>
            <person name="Pursley I."/>
            <person name="Horton D.L."/>
            <person name="Alikhan N.F."/>
            <person name="Baker D."/>
            <person name="Gharbi K."/>
            <person name="Hall N."/>
            <person name="Watson M."/>
            <person name="Adriaenssens E.M."/>
            <person name="Foster-Nyarko E."/>
            <person name="Jarju S."/>
            <person name="Secka A."/>
            <person name="Antonio M."/>
            <person name="Oren A."/>
            <person name="Chaudhuri R.R."/>
            <person name="La Ragione R."/>
            <person name="Hildebrand F."/>
            <person name="Pallen M.J."/>
        </authorList>
    </citation>
    <scope>NUCLEOTIDE SEQUENCE</scope>
    <source>
        <strain evidence="10">ChiHecec2B26-7398</strain>
    </source>
</reference>
<evidence type="ECO:0000256" key="6">
    <source>
        <dbReference type="ARBA" id="ARBA00022801"/>
    </source>
</evidence>
<protein>
    <recommendedName>
        <fullName evidence="4 8">Signal peptidase I</fullName>
        <ecNumber evidence="4 8">3.4.21.89</ecNumber>
    </recommendedName>
</protein>
<evidence type="ECO:0000259" key="9">
    <source>
        <dbReference type="Pfam" id="PF10502"/>
    </source>
</evidence>
<feature type="domain" description="Peptidase S26" evidence="9">
    <location>
        <begin position="16"/>
        <end position="170"/>
    </location>
</feature>
<evidence type="ECO:0000313" key="11">
    <source>
        <dbReference type="Proteomes" id="UP000886751"/>
    </source>
</evidence>
<dbReference type="InterPro" id="IPR000223">
    <property type="entry name" value="Pept_S26A_signal_pept_1"/>
</dbReference>
<dbReference type="InterPro" id="IPR019533">
    <property type="entry name" value="Peptidase_S26"/>
</dbReference>
<dbReference type="AlphaFoldDB" id="A0A9D1Y1R8"/>
<keyword evidence="8" id="KW-0472">Membrane</keyword>
<dbReference type="EMBL" id="DXEI01000092">
    <property type="protein sequence ID" value="HIX95041.1"/>
    <property type="molecule type" value="Genomic_DNA"/>
</dbReference>
<dbReference type="NCBIfam" id="TIGR02227">
    <property type="entry name" value="sigpep_I_bact"/>
    <property type="match status" value="1"/>
</dbReference>
<dbReference type="PANTHER" id="PTHR43390:SF1">
    <property type="entry name" value="CHLOROPLAST PROCESSING PEPTIDASE"/>
    <property type="match status" value="1"/>
</dbReference>
<accession>A0A9D1Y1R8</accession>
<dbReference type="CDD" id="cd06530">
    <property type="entry name" value="S26_SPase_I"/>
    <property type="match status" value="1"/>
</dbReference>
<sequence length="181" mass="19876">MARAIKDRYRRNRGILEWYDALAVAVAAIALVFTFGVRIVQVDGSSMNPTLYDGQRILIGALWQPDYGDVVVIDSYIPYGKPLVKRVIGKAGDTIDIDFTSGVVYRNGQALREAYVAEPTWTYEGVSFPLTVPEGKLFIMGDNRNNSKDSRDAQIGCVDSRDVLGVALLRLPPFAEGGEAS</sequence>
<dbReference type="PROSITE" id="PS00501">
    <property type="entry name" value="SPASE_I_1"/>
    <property type="match status" value="1"/>
</dbReference>
<dbReference type="EC" id="3.4.21.89" evidence="4 8"/>
<evidence type="ECO:0000256" key="7">
    <source>
        <dbReference type="PIRSR" id="PIRSR600223-1"/>
    </source>
</evidence>
<dbReference type="PANTHER" id="PTHR43390">
    <property type="entry name" value="SIGNAL PEPTIDASE I"/>
    <property type="match status" value="1"/>
</dbReference>
<evidence type="ECO:0000256" key="4">
    <source>
        <dbReference type="ARBA" id="ARBA00013208"/>
    </source>
</evidence>
<comment type="caution">
    <text evidence="10">The sequence shown here is derived from an EMBL/GenBank/DDBJ whole genome shotgun (WGS) entry which is preliminary data.</text>
</comment>
<reference evidence="10" key="2">
    <citation type="submission" date="2021-04" db="EMBL/GenBank/DDBJ databases">
        <authorList>
            <person name="Gilroy R."/>
        </authorList>
    </citation>
    <scope>NUCLEOTIDE SEQUENCE</scope>
    <source>
        <strain evidence="10">ChiHecec2B26-7398</strain>
    </source>
</reference>
<dbReference type="PRINTS" id="PR00727">
    <property type="entry name" value="LEADERPTASE"/>
</dbReference>
<evidence type="ECO:0000256" key="1">
    <source>
        <dbReference type="ARBA" id="ARBA00000677"/>
    </source>
</evidence>
<evidence type="ECO:0000256" key="8">
    <source>
        <dbReference type="RuleBase" id="RU362042"/>
    </source>
</evidence>
<evidence type="ECO:0000256" key="3">
    <source>
        <dbReference type="ARBA" id="ARBA00009370"/>
    </source>
</evidence>
<evidence type="ECO:0000256" key="5">
    <source>
        <dbReference type="ARBA" id="ARBA00022670"/>
    </source>
</evidence>
<feature type="active site" evidence="7">
    <location>
        <position position="46"/>
    </location>
</feature>
<proteinExistence type="inferred from homology"/>
<gene>
    <name evidence="10" type="primary">lepB</name>
    <name evidence="10" type="ORF">H9846_06255</name>
</gene>
<dbReference type="GO" id="GO:0004252">
    <property type="term" value="F:serine-type endopeptidase activity"/>
    <property type="evidence" value="ECO:0007669"/>
    <property type="project" value="InterPro"/>
</dbReference>
<comment type="subcellular location">
    <subcellularLocation>
        <location evidence="2">Cell membrane</location>
        <topology evidence="2">Single-pass type II membrane protein</topology>
    </subcellularLocation>
    <subcellularLocation>
        <location evidence="8">Membrane</location>
        <topology evidence="8">Single-pass type II membrane protein</topology>
    </subcellularLocation>
</comment>
<evidence type="ECO:0000313" key="10">
    <source>
        <dbReference type="EMBL" id="HIX95041.1"/>
    </source>
</evidence>
<name>A0A9D1Y1R8_9FIRM</name>
<evidence type="ECO:0000256" key="2">
    <source>
        <dbReference type="ARBA" id="ARBA00004401"/>
    </source>
</evidence>
<keyword evidence="5 8" id="KW-0645">Protease</keyword>
<keyword evidence="8" id="KW-1133">Transmembrane helix</keyword>
<feature type="transmembrane region" description="Helical" evidence="8">
    <location>
        <begin position="21"/>
        <end position="40"/>
    </location>
</feature>
<dbReference type="GO" id="GO:0005886">
    <property type="term" value="C:plasma membrane"/>
    <property type="evidence" value="ECO:0007669"/>
    <property type="project" value="UniProtKB-SubCell"/>
</dbReference>
<dbReference type="Gene3D" id="2.10.109.10">
    <property type="entry name" value="Umud Fragment, subunit A"/>
    <property type="match status" value="1"/>
</dbReference>
<comment type="catalytic activity">
    <reaction evidence="1 8">
        <text>Cleavage of hydrophobic, N-terminal signal or leader sequences from secreted and periplasmic proteins.</text>
        <dbReference type="EC" id="3.4.21.89"/>
    </reaction>
</comment>
<organism evidence="10 11">
    <name type="scientific">Candidatus Gemmiger excrementipullorum</name>
    <dbReference type="NCBI Taxonomy" id="2838610"/>
    <lineage>
        <taxon>Bacteria</taxon>
        <taxon>Bacillati</taxon>
        <taxon>Bacillota</taxon>
        <taxon>Clostridia</taxon>
        <taxon>Eubacteriales</taxon>
        <taxon>Gemmiger</taxon>
    </lineage>
</organism>